<protein>
    <submittedName>
        <fullName evidence="1">Uncharacterized protein</fullName>
    </submittedName>
</protein>
<gene>
    <name evidence="1" type="ORF">BN9_027340</name>
</gene>
<keyword evidence="2" id="KW-1185">Reference proteome</keyword>
<proteinExistence type="predicted"/>
<comment type="caution">
    <text evidence="1">The sequence shown here is derived from an EMBL/GenBank/DDBJ whole genome shotgun (WGS) entry which is preliminary data.</text>
</comment>
<dbReference type="InParanoid" id="A0A024G6M0"/>
<name>A0A024G6M0_9STRA</name>
<evidence type="ECO:0000313" key="1">
    <source>
        <dbReference type="EMBL" id="CCI41950.1"/>
    </source>
</evidence>
<dbReference type="EMBL" id="CAIX01000027">
    <property type="protein sequence ID" value="CCI41950.1"/>
    <property type="molecule type" value="Genomic_DNA"/>
</dbReference>
<accession>A0A024G6M0</accession>
<evidence type="ECO:0000313" key="2">
    <source>
        <dbReference type="Proteomes" id="UP000053237"/>
    </source>
</evidence>
<sequence>MKINTIAIFCCIYQTLDSSGYKISVIVSKPYRKILACHKCIQRFIPHANFTFGFRKLDSKRQTRAERDRLEMFAEITDDIPYEYVRLSCHDSPNTCVVFPDRAINVPDDDKKLSNILAKAEGTGGARGDISTGVQLSGIQSKQDTTTLRLFGLDIDAGGEGSKDDSHDISKRSHYDANLAGGSNRRTKSAYVDEIGQESYDVSERQRVNNFHEEKGRTYCLLLPLGLPELWMLGCLRCLVFSDEDERYYVSNPQSKSDRWVLRHTTTKTPLSMVQKCNSTCGTFWWGSETDCIVARLYHTTQSKSLYSGSFPGFHYSELKVKFVESKRQKCTSCINSVLNPLFYYIHQMRKRILLLIEGRVNLQRCILEGACESIDEEVGYIPTDLSNFKKLPSGDSVTEALSPALPVKKWIAPFRCMQQTLHHASKNENQVRLSLPAKDIINLHIVSSCVRCILGSPEIERLEGKVVNYRPTSLLSSLLFFPEAVYVQELAIKCKEECEWISGLSEPICDQLRLIEQVSPDDPSISTISRPSFLLPPSDPPYRTKLFHDVIRYLQADSSQEFVWYLQFGIGDRKTKNTFEDLALCIAKVSNTYVVSASSWYLLTNHFLYEHLMNICPEIESHSIGVNSFRHIEMGSVAQPLSYKAVANALQYSREKYRVRRQKT</sequence>
<dbReference type="Proteomes" id="UP000053237">
    <property type="component" value="Unassembled WGS sequence"/>
</dbReference>
<reference evidence="1 2" key="1">
    <citation type="submission" date="2012-05" db="EMBL/GenBank/DDBJ databases">
        <title>Recombination and specialization in a pathogen metapopulation.</title>
        <authorList>
            <person name="Gardiner A."/>
            <person name="Kemen E."/>
            <person name="Schultz-Larsen T."/>
            <person name="MacLean D."/>
            <person name="Van Oosterhout C."/>
            <person name="Jones J.D.G."/>
        </authorList>
    </citation>
    <scope>NUCLEOTIDE SEQUENCE [LARGE SCALE GENOMIC DNA]</scope>
    <source>
        <strain evidence="1 2">Ac Nc2</strain>
    </source>
</reference>
<organism evidence="1 2">
    <name type="scientific">Albugo candida</name>
    <dbReference type="NCBI Taxonomy" id="65357"/>
    <lineage>
        <taxon>Eukaryota</taxon>
        <taxon>Sar</taxon>
        <taxon>Stramenopiles</taxon>
        <taxon>Oomycota</taxon>
        <taxon>Peronosporomycetes</taxon>
        <taxon>Albuginales</taxon>
        <taxon>Albuginaceae</taxon>
        <taxon>Albugo</taxon>
    </lineage>
</organism>
<dbReference type="AlphaFoldDB" id="A0A024G6M0"/>